<dbReference type="STRING" id="1777137.AWB76_06971"/>
<dbReference type="AlphaFoldDB" id="A0A158DJM0"/>
<sequence length="44" mass="4804">MDELLCRGWWMLALGGAARKLFGLLAQNYANVAPPSPALIKKDC</sequence>
<reference evidence="2" key="1">
    <citation type="submission" date="2016-01" db="EMBL/GenBank/DDBJ databases">
        <authorList>
            <person name="Peeters Charlotte."/>
        </authorList>
    </citation>
    <scope>NUCLEOTIDE SEQUENCE [LARGE SCALE GENOMIC DNA]</scope>
</reference>
<name>A0A158DJM0_9BURK</name>
<accession>A0A158DJM0</accession>
<organism evidence="1 2">
    <name type="scientific">Caballeronia temeraria</name>
    <dbReference type="NCBI Taxonomy" id="1777137"/>
    <lineage>
        <taxon>Bacteria</taxon>
        <taxon>Pseudomonadati</taxon>
        <taxon>Pseudomonadota</taxon>
        <taxon>Betaproteobacteria</taxon>
        <taxon>Burkholderiales</taxon>
        <taxon>Burkholderiaceae</taxon>
        <taxon>Caballeronia</taxon>
    </lineage>
</organism>
<gene>
    <name evidence="1" type="ORF">AWB76_06971</name>
</gene>
<evidence type="ECO:0000313" key="1">
    <source>
        <dbReference type="EMBL" id="SAK93997.1"/>
    </source>
</evidence>
<dbReference type="Proteomes" id="UP000054624">
    <property type="component" value="Unassembled WGS sequence"/>
</dbReference>
<proteinExistence type="predicted"/>
<evidence type="ECO:0000313" key="2">
    <source>
        <dbReference type="Proteomes" id="UP000054624"/>
    </source>
</evidence>
<keyword evidence="2" id="KW-1185">Reference proteome</keyword>
<protein>
    <submittedName>
        <fullName evidence="1">Uncharacterized protein</fullName>
    </submittedName>
</protein>
<dbReference type="EMBL" id="FCOI02000042">
    <property type="protein sequence ID" value="SAK93997.1"/>
    <property type="molecule type" value="Genomic_DNA"/>
</dbReference>